<dbReference type="EMBL" id="BNAQ01000001">
    <property type="protein sequence ID" value="GHH09319.1"/>
    <property type="molecule type" value="Genomic_DNA"/>
</dbReference>
<comment type="caution">
    <text evidence="2">The sequence shown here is derived from an EMBL/GenBank/DDBJ whole genome shotgun (WGS) entry which is preliminary data.</text>
</comment>
<feature type="coiled-coil region" evidence="1">
    <location>
        <begin position="11"/>
        <end position="38"/>
    </location>
</feature>
<proteinExistence type="predicted"/>
<gene>
    <name evidence="2" type="ORF">GCM10008023_05850</name>
</gene>
<evidence type="ECO:0000313" key="3">
    <source>
        <dbReference type="Proteomes" id="UP000652430"/>
    </source>
</evidence>
<dbReference type="RefSeq" id="WP_189675020.1">
    <property type="nucleotide sequence ID" value="NZ_BNAQ01000001.1"/>
</dbReference>
<keyword evidence="3" id="KW-1185">Reference proteome</keyword>
<protein>
    <submittedName>
        <fullName evidence="2">Uncharacterized protein</fullName>
    </submittedName>
</protein>
<keyword evidence="1" id="KW-0175">Coiled coil</keyword>
<accession>A0ABQ3LA04</accession>
<reference evidence="3" key="1">
    <citation type="journal article" date="2019" name="Int. J. Syst. Evol. Microbiol.">
        <title>The Global Catalogue of Microorganisms (GCM) 10K type strain sequencing project: providing services to taxonomists for standard genome sequencing and annotation.</title>
        <authorList>
            <consortium name="The Broad Institute Genomics Platform"/>
            <consortium name="The Broad Institute Genome Sequencing Center for Infectious Disease"/>
            <person name="Wu L."/>
            <person name="Ma J."/>
        </authorList>
    </citation>
    <scope>NUCLEOTIDE SEQUENCE [LARGE SCALE GENOMIC DNA]</scope>
    <source>
        <strain evidence="3">CGMCC 1.8957</strain>
    </source>
</reference>
<sequence>MSINQTIKSPHATTESELKHLNSQVSALRVEMVQMKELLQTIAENTTPRL</sequence>
<organism evidence="2 3">
    <name type="scientific">Sphingomonas glacialis</name>
    <dbReference type="NCBI Taxonomy" id="658225"/>
    <lineage>
        <taxon>Bacteria</taxon>
        <taxon>Pseudomonadati</taxon>
        <taxon>Pseudomonadota</taxon>
        <taxon>Alphaproteobacteria</taxon>
        <taxon>Sphingomonadales</taxon>
        <taxon>Sphingomonadaceae</taxon>
        <taxon>Sphingomonas</taxon>
    </lineage>
</organism>
<name>A0ABQ3LA04_9SPHN</name>
<evidence type="ECO:0000313" key="2">
    <source>
        <dbReference type="EMBL" id="GHH09319.1"/>
    </source>
</evidence>
<dbReference type="Proteomes" id="UP000652430">
    <property type="component" value="Unassembled WGS sequence"/>
</dbReference>
<evidence type="ECO:0000256" key="1">
    <source>
        <dbReference type="SAM" id="Coils"/>
    </source>
</evidence>